<proteinExistence type="predicted"/>
<evidence type="ECO:0000313" key="2">
    <source>
        <dbReference type="Proteomes" id="UP000028999"/>
    </source>
</evidence>
<gene>
    <name evidence="1" type="primary">BnaA05g15810D</name>
    <name evidence="1" type="ORF">GSBRNA2T00043325001</name>
</gene>
<reference evidence="1 2" key="1">
    <citation type="journal article" date="2014" name="Science">
        <title>Plant genetics. Early allopolyploid evolution in the post-Neolithic Brassica napus oilseed genome.</title>
        <authorList>
            <person name="Chalhoub B."/>
            <person name="Denoeud F."/>
            <person name="Liu S."/>
            <person name="Parkin I.A."/>
            <person name="Tang H."/>
            <person name="Wang X."/>
            <person name="Chiquet J."/>
            <person name="Belcram H."/>
            <person name="Tong C."/>
            <person name="Samans B."/>
            <person name="Correa M."/>
            <person name="Da Silva C."/>
            <person name="Just J."/>
            <person name="Falentin C."/>
            <person name="Koh C.S."/>
            <person name="Le Clainche I."/>
            <person name="Bernard M."/>
            <person name="Bento P."/>
            <person name="Noel B."/>
            <person name="Labadie K."/>
            <person name="Alberti A."/>
            <person name="Charles M."/>
            <person name="Arnaud D."/>
            <person name="Guo H."/>
            <person name="Daviaud C."/>
            <person name="Alamery S."/>
            <person name="Jabbari K."/>
            <person name="Zhao M."/>
            <person name="Edger P.P."/>
            <person name="Chelaifa H."/>
            <person name="Tack D."/>
            <person name="Lassalle G."/>
            <person name="Mestiri I."/>
            <person name="Schnel N."/>
            <person name="Le Paslier M.C."/>
            <person name="Fan G."/>
            <person name="Renault V."/>
            <person name="Bayer P.E."/>
            <person name="Golicz A.A."/>
            <person name="Manoli S."/>
            <person name="Lee T.H."/>
            <person name="Thi V.H."/>
            <person name="Chalabi S."/>
            <person name="Hu Q."/>
            <person name="Fan C."/>
            <person name="Tollenaere R."/>
            <person name="Lu Y."/>
            <person name="Battail C."/>
            <person name="Shen J."/>
            <person name="Sidebottom C.H."/>
            <person name="Wang X."/>
            <person name="Canaguier A."/>
            <person name="Chauveau A."/>
            <person name="Berard A."/>
            <person name="Deniot G."/>
            <person name="Guan M."/>
            <person name="Liu Z."/>
            <person name="Sun F."/>
            <person name="Lim Y.P."/>
            <person name="Lyons E."/>
            <person name="Town C.D."/>
            <person name="Bancroft I."/>
            <person name="Wang X."/>
            <person name="Meng J."/>
            <person name="Ma J."/>
            <person name="Pires J.C."/>
            <person name="King G.J."/>
            <person name="Brunel D."/>
            <person name="Delourme R."/>
            <person name="Renard M."/>
            <person name="Aury J.M."/>
            <person name="Adams K.L."/>
            <person name="Batley J."/>
            <person name="Snowdon R.J."/>
            <person name="Tost J."/>
            <person name="Edwards D."/>
            <person name="Zhou Y."/>
            <person name="Hua W."/>
            <person name="Sharpe A.G."/>
            <person name="Paterson A.H."/>
            <person name="Guan C."/>
            <person name="Wincker P."/>
        </authorList>
    </citation>
    <scope>NUCLEOTIDE SEQUENCE [LARGE SCALE GENOMIC DNA]</scope>
    <source>
        <strain evidence="2">cv. Darmor-bzh</strain>
    </source>
</reference>
<dbReference type="PaxDb" id="3708-A0A078GWT1"/>
<keyword evidence="2" id="KW-1185">Reference proteome</keyword>
<protein>
    <submittedName>
        <fullName evidence="1">BnaA05g15810D protein</fullName>
    </submittedName>
</protein>
<dbReference type="Proteomes" id="UP000028999">
    <property type="component" value="Unassembled WGS sequence"/>
</dbReference>
<accession>A0A078GWT1</accession>
<name>A0A078GWT1_BRANA</name>
<evidence type="ECO:0000313" key="1">
    <source>
        <dbReference type="EMBL" id="CDY29589.1"/>
    </source>
</evidence>
<organism evidence="1 2">
    <name type="scientific">Brassica napus</name>
    <name type="common">Rape</name>
    <dbReference type="NCBI Taxonomy" id="3708"/>
    <lineage>
        <taxon>Eukaryota</taxon>
        <taxon>Viridiplantae</taxon>
        <taxon>Streptophyta</taxon>
        <taxon>Embryophyta</taxon>
        <taxon>Tracheophyta</taxon>
        <taxon>Spermatophyta</taxon>
        <taxon>Magnoliopsida</taxon>
        <taxon>eudicotyledons</taxon>
        <taxon>Gunneridae</taxon>
        <taxon>Pentapetalae</taxon>
        <taxon>rosids</taxon>
        <taxon>malvids</taxon>
        <taxon>Brassicales</taxon>
        <taxon>Brassicaceae</taxon>
        <taxon>Brassiceae</taxon>
        <taxon>Brassica</taxon>
    </lineage>
</organism>
<dbReference type="Gramene" id="CDY29589">
    <property type="protein sequence ID" value="CDY29589"/>
    <property type="gene ID" value="GSBRNA2T00043325001"/>
</dbReference>
<dbReference type="AlphaFoldDB" id="A0A078GWT1"/>
<sequence length="58" mass="6852">MQEDCSMNFIKKIQMQQQNSLEEKQYFLVVIFDTFFQTYHKAGGNKLLWQQSTVSVTA</sequence>
<dbReference type="EMBL" id="LK032240">
    <property type="protein sequence ID" value="CDY29589.1"/>
    <property type="molecule type" value="Genomic_DNA"/>
</dbReference>